<feature type="region of interest" description="Disordered" evidence="1">
    <location>
        <begin position="26"/>
        <end position="56"/>
    </location>
</feature>
<evidence type="ECO:0000256" key="2">
    <source>
        <dbReference type="SAM" id="SignalP"/>
    </source>
</evidence>
<dbReference type="EMBL" id="FORR01000001">
    <property type="protein sequence ID" value="SFI62175.1"/>
    <property type="molecule type" value="Genomic_DNA"/>
</dbReference>
<name>A0A1I3JQH2_9BACL</name>
<organism evidence="3 4">
    <name type="scientific">Thermoflavimicrobium dichotomicum</name>
    <dbReference type="NCBI Taxonomy" id="46223"/>
    <lineage>
        <taxon>Bacteria</taxon>
        <taxon>Bacillati</taxon>
        <taxon>Bacillota</taxon>
        <taxon>Bacilli</taxon>
        <taxon>Bacillales</taxon>
        <taxon>Thermoactinomycetaceae</taxon>
        <taxon>Thermoflavimicrobium</taxon>
    </lineage>
</organism>
<dbReference type="AlphaFoldDB" id="A0A1I3JQH2"/>
<keyword evidence="2" id="KW-0732">Signal</keyword>
<feature type="chain" id="PRO_5039286721" evidence="2">
    <location>
        <begin position="21"/>
        <end position="56"/>
    </location>
</feature>
<dbReference type="Proteomes" id="UP000199545">
    <property type="component" value="Unassembled WGS sequence"/>
</dbReference>
<evidence type="ECO:0000313" key="3">
    <source>
        <dbReference type="EMBL" id="SFI62175.1"/>
    </source>
</evidence>
<evidence type="ECO:0000256" key="1">
    <source>
        <dbReference type="SAM" id="MobiDB-lite"/>
    </source>
</evidence>
<gene>
    <name evidence="3" type="ORF">SAMN05421852_101157</name>
</gene>
<sequence>MKKFLYMFEMLIIASLLVVTVGCTTQPKQQGSVRDQAIRPKPTSYETAPDFRTQIQ</sequence>
<accession>A0A1I3JQH2</accession>
<dbReference type="PROSITE" id="PS51257">
    <property type="entry name" value="PROKAR_LIPOPROTEIN"/>
    <property type="match status" value="1"/>
</dbReference>
<reference evidence="3 4" key="1">
    <citation type="submission" date="2016-10" db="EMBL/GenBank/DDBJ databases">
        <authorList>
            <person name="de Groot N.N."/>
        </authorList>
    </citation>
    <scope>NUCLEOTIDE SEQUENCE [LARGE SCALE GENOMIC DNA]</scope>
    <source>
        <strain evidence="3 4">DSM 44778</strain>
    </source>
</reference>
<dbReference type="RefSeq" id="WP_175482221.1">
    <property type="nucleotide sequence ID" value="NZ_FORR01000001.1"/>
</dbReference>
<protein>
    <submittedName>
        <fullName evidence="3">Uncharacterized protein</fullName>
    </submittedName>
</protein>
<feature type="signal peptide" evidence="2">
    <location>
        <begin position="1"/>
        <end position="20"/>
    </location>
</feature>
<proteinExistence type="predicted"/>
<evidence type="ECO:0000313" key="4">
    <source>
        <dbReference type="Proteomes" id="UP000199545"/>
    </source>
</evidence>
<keyword evidence="4" id="KW-1185">Reference proteome</keyword>